<dbReference type="PROSITE" id="PS50103">
    <property type="entry name" value="ZF_C3H1"/>
    <property type="match status" value="2"/>
</dbReference>
<feature type="non-terminal residue" evidence="7">
    <location>
        <position position="98"/>
    </location>
</feature>
<dbReference type="Pfam" id="PF18044">
    <property type="entry name" value="zf-CCCH_4"/>
    <property type="match status" value="1"/>
</dbReference>
<dbReference type="GO" id="GO:0003729">
    <property type="term" value="F:mRNA binding"/>
    <property type="evidence" value="ECO:0007669"/>
    <property type="project" value="InterPro"/>
</dbReference>
<feature type="zinc finger region" description="C3H1-type" evidence="5">
    <location>
        <begin position="63"/>
        <end position="91"/>
    </location>
</feature>
<feature type="domain" description="C3H1-type" evidence="6">
    <location>
        <begin position="6"/>
        <end position="33"/>
    </location>
</feature>
<dbReference type="Proteomes" id="UP000015453">
    <property type="component" value="Unassembled WGS sequence"/>
</dbReference>
<feature type="non-terminal residue" evidence="7">
    <location>
        <position position="1"/>
    </location>
</feature>
<dbReference type="GO" id="GO:0008270">
    <property type="term" value="F:zinc ion binding"/>
    <property type="evidence" value="ECO:0007669"/>
    <property type="project" value="UniProtKB-KW"/>
</dbReference>
<keyword evidence="8" id="KW-1185">Reference proteome</keyword>
<evidence type="ECO:0000313" key="7">
    <source>
        <dbReference type="EMBL" id="EPS73628.1"/>
    </source>
</evidence>
<dbReference type="OrthoDB" id="883026at2759"/>
<keyword evidence="4 5" id="KW-0862">Zinc</keyword>
<dbReference type="AlphaFoldDB" id="S8ECF5"/>
<evidence type="ECO:0000256" key="2">
    <source>
        <dbReference type="ARBA" id="ARBA00022737"/>
    </source>
</evidence>
<proteinExistence type="predicted"/>
<dbReference type="SUPFAM" id="SSF90229">
    <property type="entry name" value="CCCH zinc finger"/>
    <property type="match status" value="2"/>
</dbReference>
<dbReference type="InterPro" id="IPR036855">
    <property type="entry name" value="Znf_CCCH_sf"/>
</dbReference>
<evidence type="ECO:0000256" key="5">
    <source>
        <dbReference type="PROSITE-ProRule" id="PRU00723"/>
    </source>
</evidence>
<keyword evidence="3 5" id="KW-0863">Zinc-finger</keyword>
<feature type="domain" description="C3H1-type" evidence="6">
    <location>
        <begin position="63"/>
        <end position="91"/>
    </location>
</feature>
<dbReference type="PANTHER" id="PTHR12547:SF121">
    <property type="entry name" value="ZINC FINGER CCCH DOMAIN-CONTAINING PROTEIN 39"/>
    <property type="match status" value="1"/>
</dbReference>
<dbReference type="EMBL" id="AUSU01000371">
    <property type="protein sequence ID" value="EPS73628.1"/>
    <property type="molecule type" value="Genomic_DNA"/>
</dbReference>
<dbReference type="InterPro" id="IPR000571">
    <property type="entry name" value="Znf_CCCH"/>
</dbReference>
<dbReference type="GO" id="GO:0010468">
    <property type="term" value="P:regulation of gene expression"/>
    <property type="evidence" value="ECO:0007669"/>
    <property type="project" value="UniProtKB-ARBA"/>
</dbReference>
<evidence type="ECO:0000259" key="6">
    <source>
        <dbReference type="PROSITE" id="PS50103"/>
    </source>
</evidence>
<organism evidence="7 8">
    <name type="scientific">Genlisea aurea</name>
    <dbReference type="NCBI Taxonomy" id="192259"/>
    <lineage>
        <taxon>Eukaryota</taxon>
        <taxon>Viridiplantae</taxon>
        <taxon>Streptophyta</taxon>
        <taxon>Embryophyta</taxon>
        <taxon>Tracheophyta</taxon>
        <taxon>Spermatophyta</taxon>
        <taxon>Magnoliopsida</taxon>
        <taxon>eudicotyledons</taxon>
        <taxon>Gunneridae</taxon>
        <taxon>Pentapetalae</taxon>
        <taxon>asterids</taxon>
        <taxon>lamiids</taxon>
        <taxon>Lamiales</taxon>
        <taxon>Lentibulariaceae</taxon>
        <taxon>Genlisea</taxon>
    </lineage>
</organism>
<dbReference type="Gene3D" id="4.10.1000.10">
    <property type="entry name" value="Zinc finger, CCCH-type"/>
    <property type="match status" value="2"/>
</dbReference>
<dbReference type="InterPro" id="IPR045877">
    <property type="entry name" value="ZFP36-like"/>
</dbReference>
<dbReference type="SMART" id="SM00356">
    <property type="entry name" value="ZnF_C3H1"/>
    <property type="match status" value="2"/>
</dbReference>
<reference evidence="7 8" key="1">
    <citation type="journal article" date="2013" name="BMC Genomics">
        <title>The miniature genome of a carnivorous plant Genlisea aurea contains a low number of genes and short non-coding sequences.</title>
        <authorList>
            <person name="Leushkin E.V."/>
            <person name="Sutormin R.A."/>
            <person name="Nabieva E.R."/>
            <person name="Penin A.A."/>
            <person name="Kondrashov A.S."/>
            <person name="Logacheva M.D."/>
        </authorList>
    </citation>
    <scope>NUCLEOTIDE SEQUENCE [LARGE SCALE GENOMIC DNA]</scope>
</reference>
<accession>S8ECF5</accession>
<name>S8ECF5_9LAMI</name>
<dbReference type="InterPro" id="IPR041367">
    <property type="entry name" value="Znf-CCCH_4"/>
</dbReference>
<keyword evidence="2" id="KW-0677">Repeat</keyword>
<evidence type="ECO:0000256" key="4">
    <source>
        <dbReference type="ARBA" id="ARBA00022833"/>
    </source>
</evidence>
<dbReference type="PANTHER" id="PTHR12547">
    <property type="entry name" value="CCCH ZINC FINGER/TIS11-RELATED"/>
    <property type="match status" value="1"/>
</dbReference>
<comment type="caution">
    <text evidence="7">The sequence shown here is derived from an EMBL/GenBank/DDBJ whole genome shotgun (WGS) entry which is preliminary data.</text>
</comment>
<dbReference type="FunFam" id="4.10.1000.10:FF:000003">
    <property type="entry name" value="Zinc finger CCCH domain-containing protein"/>
    <property type="match status" value="1"/>
</dbReference>
<sequence length="98" mass="11438">GTSHIFYKTRLCVQFRDGNCRNGDLCTFAHGTHDLRHPPSNWQELIRDRGPGNGNWGDDQTMIQRLKLCKKYFNGEECPYGEKCNFLHERPPPQTMKK</sequence>
<evidence type="ECO:0000256" key="1">
    <source>
        <dbReference type="ARBA" id="ARBA00022723"/>
    </source>
</evidence>
<gene>
    <name evidence="7" type="ORF">M569_01134</name>
</gene>
<feature type="zinc finger region" description="C3H1-type" evidence="5">
    <location>
        <begin position="6"/>
        <end position="33"/>
    </location>
</feature>
<dbReference type="GO" id="GO:0051252">
    <property type="term" value="P:regulation of RNA metabolic process"/>
    <property type="evidence" value="ECO:0007669"/>
    <property type="project" value="UniProtKB-ARBA"/>
</dbReference>
<evidence type="ECO:0000313" key="8">
    <source>
        <dbReference type="Proteomes" id="UP000015453"/>
    </source>
</evidence>
<protein>
    <recommendedName>
        <fullName evidence="6">C3H1-type domain-containing protein</fullName>
    </recommendedName>
</protein>
<dbReference type="Pfam" id="PF25427">
    <property type="entry name" value="zf-CCCH_UNK"/>
    <property type="match status" value="1"/>
</dbReference>
<evidence type="ECO:0000256" key="3">
    <source>
        <dbReference type="ARBA" id="ARBA00022771"/>
    </source>
</evidence>
<keyword evidence="1 5" id="KW-0479">Metal-binding</keyword>